<keyword evidence="2" id="KW-0805">Transcription regulation</keyword>
<keyword evidence="8" id="KW-1185">Reference proteome</keyword>
<dbReference type="PANTHER" id="PTHR15741">
    <property type="entry name" value="BASIC HELIX-LOOP-HELIX ZIP TRANSCRIPTION FACTOR"/>
    <property type="match status" value="1"/>
</dbReference>
<dbReference type="InterPro" id="IPR052207">
    <property type="entry name" value="Max-like/E-box_TFs"/>
</dbReference>
<dbReference type="Proteomes" id="UP000095280">
    <property type="component" value="Unplaced"/>
</dbReference>
<evidence type="ECO:0000256" key="1">
    <source>
        <dbReference type="ARBA" id="ARBA00004123"/>
    </source>
</evidence>
<evidence type="ECO:0000313" key="8">
    <source>
        <dbReference type="Proteomes" id="UP000095280"/>
    </source>
</evidence>
<accession>A0A1I8JD06</accession>
<evidence type="ECO:0000256" key="6">
    <source>
        <dbReference type="SAM" id="Coils"/>
    </source>
</evidence>
<evidence type="ECO:0000313" key="10">
    <source>
        <dbReference type="WBParaSite" id="maker-uti_cns_0046803-snap-gene-0.7-mRNA-1"/>
    </source>
</evidence>
<feature type="domain" description="BHLH" evidence="7">
    <location>
        <begin position="39"/>
        <end position="98"/>
    </location>
</feature>
<evidence type="ECO:0000313" key="9">
    <source>
        <dbReference type="WBParaSite" id="maker-uti_cns_0005415-snap-gene-0.5-mRNA-1"/>
    </source>
</evidence>
<dbReference type="PROSITE" id="PS50888">
    <property type="entry name" value="BHLH"/>
    <property type="match status" value="1"/>
</dbReference>
<protein>
    <submittedName>
        <fullName evidence="9 10">BHLH domain-containing protein</fullName>
    </submittedName>
</protein>
<organism evidence="8 10">
    <name type="scientific">Macrostomum lignano</name>
    <dbReference type="NCBI Taxonomy" id="282301"/>
    <lineage>
        <taxon>Eukaryota</taxon>
        <taxon>Metazoa</taxon>
        <taxon>Spiralia</taxon>
        <taxon>Lophotrochozoa</taxon>
        <taxon>Platyhelminthes</taxon>
        <taxon>Rhabditophora</taxon>
        <taxon>Macrostomorpha</taxon>
        <taxon>Macrostomida</taxon>
        <taxon>Macrostomidae</taxon>
        <taxon>Macrostomum</taxon>
    </lineage>
</organism>
<evidence type="ECO:0000256" key="4">
    <source>
        <dbReference type="ARBA" id="ARBA00023163"/>
    </source>
</evidence>
<evidence type="ECO:0000256" key="5">
    <source>
        <dbReference type="ARBA" id="ARBA00023242"/>
    </source>
</evidence>
<dbReference type="GO" id="GO:0000978">
    <property type="term" value="F:RNA polymerase II cis-regulatory region sequence-specific DNA binding"/>
    <property type="evidence" value="ECO:0007669"/>
    <property type="project" value="TreeGrafter"/>
</dbReference>
<keyword evidence="5" id="KW-0539">Nucleus</keyword>
<evidence type="ECO:0000259" key="7">
    <source>
        <dbReference type="PROSITE" id="PS50888"/>
    </source>
</evidence>
<dbReference type="InterPro" id="IPR011598">
    <property type="entry name" value="bHLH_dom"/>
</dbReference>
<comment type="subcellular location">
    <subcellularLocation>
        <location evidence="1">Nucleus</location>
    </subcellularLocation>
</comment>
<dbReference type="SMART" id="SM00353">
    <property type="entry name" value="HLH"/>
    <property type="match status" value="1"/>
</dbReference>
<dbReference type="SUPFAM" id="SSF47459">
    <property type="entry name" value="HLH, helix-loop-helix DNA-binding domain"/>
    <property type="match status" value="1"/>
</dbReference>
<evidence type="ECO:0000256" key="3">
    <source>
        <dbReference type="ARBA" id="ARBA00023125"/>
    </source>
</evidence>
<evidence type="ECO:0000256" key="2">
    <source>
        <dbReference type="ARBA" id="ARBA00023015"/>
    </source>
</evidence>
<dbReference type="GO" id="GO:0046983">
    <property type="term" value="F:protein dimerization activity"/>
    <property type="evidence" value="ECO:0007669"/>
    <property type="project" value="InterPro"/>
</dbReference>
<sequence length="229" mass="24874">IHYTLQVMLKTTQSDEERKQQQQQCNDDAAAAAAAAADRRRELHLQSEQKRRDSIKLGYERLSEQVQSGGGTSDGGGKGAALSKATILQRSIRHMESLNRQRELQEAELDCLKKQVAALQVIEESYRQLLASGRLASSLSAAAASVRVPDSVKLAVFRGVMDELFDSFNSATGDASSFVELSGRSLAWLEHSCQPSAMRDLCDRVVRRVLAESNLSPAGGPALTSQSAL</sequence>
<dbReference type="AlphaFoldDB" id="A0A1I8JD06"/>
<dbReference type="Gene3D" id="4.10.280.10">
    <property type="entry name" value="Helix-loop-helix DNA-binding domain"/>
    <property type="match status" value="1"/>
</dbReference>
<reference evidence="9 10" key="1">
    <citation type="submission" date="2016-11" db="UniProtKB">
        <authorList>
            <consortium name="WormBaseParasite"/>
        </authorList>
    </citation>
    <scope>IDENTIFICATION</scope>
</reference>
<dbReference type="PANTHER" id="PTHR15741:SF25">
    <property type="entry name" value="MAX-LIKE PROTEIN X"/>
    <property type="match status" value="1"/>
</dbReference>
<dbReference type="InterPro" id="IPR036638">
    <property type="entry name" value="HLH_DNA-bd_sf"/>
</dbReference>
<keyword evidence="6" id="KW-0175">Coiled coil</keyword>
<keyword evidence="4" id="KW-0804">Transcription</keyword>
<dbReference type="WBParaSite" id="maker-uti_cns_0005415-snap-gene-0.5-mRNA-1">
    <property type="protein sequence ID" value="maker-uti_cns_0005415-snap-gene-0.5-mRNA-1"/>
    <property type="gene ID" value="maker-uti_cns_0005415-snap-gene-0.5"/>
</dbReference>
<dbReference type="GO" id="GO:0005634">
    <property type="term" value="C:nucleus"/>
    <property type="evidence" value="ECO:0007669"/>
    <property type="project" value="UniProtKB-SubCell"/>
</dbReference>
<dbReference type="GO" id="GO:0000981">
    <property type="term" value="F:DNA-binding transcription factor activity, RNA polymerase II-specific"/>
    <property type="evidence" value="ECO:0007669"/>
    <property type="project" value="TreeGrafter"/>
</dbReference>
<proteinExistence type="predicted"/>
<name>A0A1I8JD06_9PLAT</name>
<dbReference type="Pfam" id="PF00010">
    <property type="entry name" value="HLH"/>
    <property type="match status" value="1"/>
</dbReference>
<dbReference type="WBParaSite" id="maker-uti_cns_0046803-snap-gene-0.7-mRNA-1">
    <property type="protein sequence ID" value="maker-uti_cns_0046803-snap-gene-0.7-mRNA-1"/>
    <property type="gene ID" value="maker-uti_cns_0046803-snap-gene-0.7"/>
</dbReference>
<feature type="coiled-coil region" evidence="6">
    <location>
        <begin position="88"/>
        <end position="122"/>
    </location>
</feature>
<keyword evidence="3" id="KW-0238">DNA-binding</keyword>